<organism evidence="10 11">
    <name type="scientific">Halomonas alkalicola</name>
    <dbReference type="NCBI Taxonomy" id="1930622"/>
    <lineage>
        <taxon>Bacteria</taxon>
        <taxon>Pseudomonadati</taxon>
        <taxon>Pseudomonadota</taxon>
        <taxon>Gammaproteobacteria</taxon>
        <taxon>Oceanospirillales</taxon>
        <taxon>Halomonadaceae</taxon>
        <taxon>Halomonas</taxon>
    </lineage>
</organism>
<feature type="transmembrane region" description="Helical" evidence="9">
    <location>
        <begin position="311"/>
        <end position="330"/>
    </location>
</feature>
<dbReference type="HAMAP" id="MF_00024">
    <property type="entry name" value="CobD_CbiB"/>
    <property type="match status" value="1"/>
</dbReference>
<comment type="function">
    <text evidence="9">Converts cobyric acid to cobinamide by the addition of aminopropanol on the F carboxylic group.</text>
</comment>
<evidence type="ECO:0000256" key="7">
    <source>
        <dbReference type="ARBA" id="ARBA00022989"/>
    </source>
</evidence>
<feature type="transmembrane region" description="Helical" evidence="9">
    <location>
        <begin position="62"/>
        <end position="84"/>
    </location>
</feature>
<evidence type="ECO:0000256" key="2">
    <source>
        <dbReference type="ARBA" id="ARBA00004953"/>
    </source>
</evidence>
<dbReference type="PANTHER" id="PTHR34308">
    <property type="entry name" value="COBALAMIN BIOSYNTHESIS PROTEIN CBIB"/>
    <property type="match status" value="1"/>
</dbReference>
<dbReference type="Proteomes" id="UP001235344">
    <property type="component" value="Chromosome"/>
</dbReference>
<dbReference type="RefSeq" id="WP_305500531.1">
    <property type="nucleotide sequence ID" value="NZ_CP131913.1"/>
</dbReference>
<dbReference type="EMBL" id="CP131913">
    <property type="protein sequence ID" value="WLI73147.1"/>
    <property type="molecule type" value="Genomic_DNA"/>
</dbReference>
<evidence type="ECO:0000256" key="8">
    <source>
        <dbReference type="ARBA" id="ARBA00023136"/>
    </source>
</evidence>
<evidence type="ECO:0000256" key="9">
    <source>
        <dbReference type="HAMAP-Rule" id="MF_00024"/>
    </source>
</evidence>
<dbReference type="InterPro" id="IPR004485">
    <property type="entry name" value="Cobalamin_biosynth_CobD/CbiB"/>
</dbReference>
<feature type="transmembrane region" description="Helical" evidence="9">
    <location>
        <begin position="163"/>
        <end position="184"/>
    </location>
</feature>
<evidence type="ECO:0000256" key="3">
    <source>
        <dbReference type="ARBA" id="ARBA00006263"/>
    </source>
</evidence>
<gene>
    <name evidence="10" type="primary">cbiB</name>
    <name evidence="9" type="synonym">cobD</name>
    <name evidence="10" type="ORF">B6N23_15595</name>
</gene>
<evidence type="ECO:0000256" key="1">
    <source>
        <dbReference type="ARBA" id="ARBA00004651"/>
    </source>
</evidence>
<feature type="transmembrane region" description="Helical" evidence="9">
    <location>
        <begin position="96"/>
        <end position="120"/>
    </location>
</feature>
<keyword evidence="6 9" id="KW-0812">Transmembrane</keyword>
<sequence length="331" mass="35291">MADAFSLALLVLVLAAVALDLAIGDPRRLPHPVVGMGAVIARLERAWNHGPPPPRARRIRGALMTALVVMGTWLLAWAAIALLARLHPWLGWLAQWWLLASCLAIRGLRDAALAVAVPLASGDLSAARRALSMIVGRDTEGLDEGEVARGAVETVAENTVDGITAPLFFALLGGAPLALAYKAVNTLDSMVGYRSERYLHFGRASARLDDAANWVPARLTALTLWLGALCLARWERGLRTRGALTATRREAPRHPSPNSGWPEAMVANLLGVQLGGTNRYRGEVSERARLGVPHQPLGAAHVPAAIRLMHGGWLGFLVLLAAVVLLGEALS</sequence>
<keyword evidence="11" id="KW-1185">Reference proteome</keyword>
<accession>A0ABY9H3U1</accession>
<keyword evidence="7 9" id="KW-1133">Transmembrane helix</keyword>
<evidence type="ECO:0000256" key="5">
    <source>
        <dbReference type="ARBA" id="ARBA00022573"/>
    </source>
</evidence>
<evidence type="ECO:0000313" key="10">
    <source>
        <dbReference type="EMBL" id="WLI73147.1"/>
    </source>
</evidence>
<evidence type="ECO:0000256" key="4">
    <source>
        <dbReference type="ARBA" id="ARBA00022475"/>
    </source>
</evidence>
<dbReference type="Pfam" id="PF03186">
    <property type="entry name" value="CobD_Cbib"/>
    <property type="match status" value="1"/>
</dbReference>
<keyword evidence="4 9" id="KW-1003">Cell membrane</keyword>
<dbReference type="NCBIfam" id="TIGR00380">
    <property type="entry name" value="cobal_cbiB"/>
    <property type="match status" value="1"/>
</dbReference>
<comment type="pathway">
    <text evidence="2 9">Cofactor biosynthesis; adenosylcobalamin biosynthesis.</text>
</comment>
<comment type="caution">
    <text evidence="9">Lacks conserved residue(s) required for the propagation of feature annotation.</text>
</comment>
<keyword evidence="8 9" id="KW-0472">Membrane</keyword>
<proteinExistence type="inferred from homology"/>
<comment type="similarity">
    <text evidence="3 9">Belongs to the CobD/CbiB family.</text>
</comment>
<keyword evidence="5 9" id="KW-0169">Cobalamin biosynthesis</keyword>
<evidence type="ECO:0000313" key="11">
    <source>
        <dbReference type="Proteomes" id="UP001235344"/>
    </source>
</evidence>
<evidence type="ECO:0000256" key="6">
    <source>
        <dbReference type="ARBA" id="ARBA00022692"/>
    </source>
</evidence>
<protein>
    <recommendedName>
        <fullName evidence="9">Cobalamin biosynthesis protein CobD</fullName>
    </recommendedName>
</protein>
<reference evidence="10 11" key="1">
    <citation type="submission" date="2023-08" db="EMBL/GenBank/DDBJ databases">
        <title>Transcriptome Analysis of Halomonas alkalicola CICC 11012s to Identify the Genes Involved in Alkaline Tolerances.</title>
        <authorList>
            <person name="Zhai L."/>
        </authorList>
    </citation>
    <scope>NUCLEOTIDE SEQUENCE [LARGE SCALE GENOMIC DNA]</scope>
    <source>
        <strain evidence="10 11">CICC 11012s</strain>
    </source>
</reference>
<dbReference type="PANTHER" id="PTHR34308:SF1">
    <property type="entry name" value="COBALAMIN BIOSYNTHESIS PROTEIN CBIB"/>
    <property type="match status" value="1"/>
</dbReference>
<comment type="subcellular location">
    <subcellularLocation>
        <location evidence="1 9">Cell membrane</location>
        <topology evidence="1 9">Multi-pass membrane protein</topology>
    </subcellularLocation>
</comment>
<name>A0ABY9H3U1_9GAMM</name>